<dbReference type="EMBL" id="CAJNOQ010001132">
    <property type="protein sequence ID" value="CAF0870520.1"/>
    <property type="molecule type" value="Genomic_DNA"/>
</dbReference>
<dbReference type="Gene3D" id="3.50.50.60">
    <property type="entry name" value="FAD/NAD(P)-binding domain"/>
    <property type="match status" value="2"/>
</dbReference>
<dbReference type="PANTHER" id="PTHR43876:SF7">
    <property type="entry name" value="UBIQUINONE BIOSYNTHESIS MONOOXYGENASE COQ6, MITOCHONDRIAL"/>
    <property type="match status" value="1"/>
</dbReference>
<dbReference type="InterPro" id="IPR002938">
    <property type="entry name" value="FAD-bd"/>
</dbReference>
<dbReference type="FunFam" id="3.50.50.60:FF:000021">
    <property type="entry name" value="Ubiquinone biosynthesis monooxygenase COQ6"/>
    <property type="match status" value="1"/>
</dbReference>
<keyword evidence="10" id="KW-1185">Reference proteome</keyword>
<keyword evidence="3" id="KW-0285">Flavoprotein</keyword>
<comment type="caution">
    <text evidence="8">The sequence shown here is derived from an EMBL/GenBank/DDBJ whole genome shotgun (WGS) entry which is preliminary data.</text>
</comment>
<dbReference type="Proteomes" id="UP000663829">
    <property type="component" value="Unassembled WGS sequence"/>
</dbReference>
<dbReference type="Proteomes" id="UP000681722">
    <property type="component" value="Unassembled WGS sequence"/>
</dbReference>
<dbReference type="GO" id="GO:0005739">
    <property type="term" value="C:mitochondrion"/>
    <property type="evidence" value="ECO:0007669"/>
    <property type="project" value="TreeGrafter"/>
</dbReference>
<dbReference type="EMBL" id="CAJOBC010001133">
    <property type="protein sequence ID" value="CAF3657917.1"/>
    <property type="molecule type" value="Genomic_DNA"/>
</dbReference>
<feature type="domain" description="FAD-binding" evidence="7">
    <location>
        <begin position="276"/>
        <end position="357"/>
    </location>
</feature>
<comment type="similarity">
    <text evidence="2">Belongs to the UbiH/COQ6 family.</text>
</comment>
<protein>
    <recommendedName>
        <fullName evidence="7">FAD-binding domain-containing protein</fullName>
    </recommendedName>
</protein>
<evidence type="ECO:0000259" key="7">
    <source>
        <dbReference type="Pfam" id="PF01494"/>
    </source>
</evidence>
<dbReference type="OrthoDB" id="683240at2759"/>
<comment type="cofactor">
    <cofactor evidence="1">
        <name>FAD</name>
        <dbReference type="ChEBI" id="CHEBI:57692"/>
    </cofactor>
</comment>
<gene>
    <name evidence="8" type="ORF">GPM918_LOCUS7074</name>
    <name evidence="9" type="ORF">SRO942_LOCUS7077</name>
</gene>
<dbReference type="InterPro" id="IPR051205">
    <property type="entry name" value="UbiH/COQ6_monooxygenase"/>
</dbReference>
<name>A0A813XR16_9BILA</name>
<evidence type="ECO:0000256" key="2">
    <source>
        <dbReference type="ARBA" id="ARBA00005349"/>
    </source>
</evidence>
<evidence type="ECO:0000313" key="9">
    <source>
        <dbReference type="EMBL" id="CAF3657917.1"/>
    </source>
</evidence>
<evidence type="ECO:0000256" key="6">
    <source>
        <dbReference type="ARBA" id="ARBA00023033"/>
    </source>
</evidence>
<dbReference type="InterPro" id="IPR036188">
    <property type="entry name" value="FAD/NAD-bd_sf"/>
</dbReference>
<dbReference type="Pfam" id="PF01494">
    <property type="entry name" value="FAD_binding_3"/>
    <property type="match status" value="2"/>
</dbReference>
<dbReference type="PRINTS" id="PR00420">
    <property type="entry name" value="RNGMNOXGNASE"/>
</dbReference>
<sequence length="410" mass="45949">MKMKNLLVKRLSLICYRSFQTTCPTFTVPPTITSPSLNSITDDVDIAIAGGGLVGSAMALALASSPAFQNRKILLLESQSKLPQIVSKTQPYSNRVYALSPGTIDLFQKLGAFELMKSIRVQKVAQSLISFDQSLNNDPLAYIVENDVIQYAILERLKALNIQPLLNSKIKQFEYDKVNQNSVLLHFENRSSIRTKLLIASDGYQSTIRELAKISTMKWDYDQFGIVATVQLADDTSDVYKRPGVISLTERLRSYWHQALPETNYTTIRQLPPVLINIEPNSRAAFPLSLLNANQYVRPRLALIGDSAHRIHPMAGQGVNMGFTDVQCLTEILESAVRDGADYGSLMYLINYERKRQSNVMAKLISIDSLNRLYSTNFIPLVALRSVGLSFVNEFPSFKNFFAKRAAYDA</sequence>
<dbReference type="GO" id="GO:0071949">
    <property type="term" value="F:FAD binding"/>
    <property type="evidence" value="ECO:0007669"/>
    <property type="project" value="InterPro"/>
</dbReference>
<evidence type="ECO:0000256" key="1">
    <source>
        <dbReference type="ARBA" id="ARBA00001974"/>
    </source>
</evidence>
<reference evidence="8" key="1">
    <citation type="submission" date="2021-02" db="EMBL/GenBank/DDBJ databases">
        <authorList>
            <person name="Nowell W R."/>
        </authorList>
    </citation>
    <scope>NUCLEOTIDE SEQUENCE</scope>
</reference>
<dbReference type="GO" id="GO:0004497">
    <property type="term" value="F:monooxygenase activity"/>
    <property type="evidence" value="ECO:0007669"/>
    <property type="project" value="UniProtKB-KW"/>
</dbReference>
<evidence type="ECO:0000313" key="8">
    <source>
        <dbReference type="EMBL" id="CAF0870520.1"/>
    </source>
</evidence>
<dbReference type="SUPFAM" id="SSF51905">
    <property type="entry name" value="FAD/NAD(P)-binding domain"/>
    <property type="match status" value="1"/>
</dbReference>
<keyword evidence="4" id="KW-0274">FAD</keyword>
<proteinExistence type="inferred from homology"/>
<evidence type="ECO:0000256" key="5">
    <source>
        <dbReference type="ARBA" id="ARBA00023002"/>
    </source>
</evidence>
<accession>A0A813XR16</accession>
<dbReference type="PANTHER" id="PTHR43876">
    <property type="entry name" value="UBIQUINONE BIOSYNTHESIS MONOOXYGENASE COQ6, MITOCHONDRIAL"/>
    <property type="match status" value="1"/>
</dbReference>
<dbReference type="GO" id="GO:0006744">
    <property type="term" value="P:ubiquinone biosynthetic process"/>
    <property type="evidence" value="ECO:0007669"/>
    <property type="project" value="UniProtKB-ARBA"/>
</dbReference>
<evidence type="ECO:0000313" key="10">
    <source>
        <dbReference type="Proteomes" id="UP000663829"/>
    </source>
</evidence>
<feature type="domain" description="FAD-binding" evidence="7">
    <location>
        <begin position="43"/>
        <end position="245"/>
    </location>
</feature>
<evidence type="ECO:0000256" key="3">
    <source>
        <dbReference type="ARBA" id="ARBA00022630"/>
    </source>
</evidence>
<dbReference type="AlphaFoldDB" id="A0A813XR16"/>
<organism evidence="8 10">
    <name type="scientific">Didymodactylos carnosus</name>
    <dbReference type="NCBI Taxonomy" id="1234261"/>
    <lineage>
        <taxon>Eukaryota</taxon>
        <taxon>Metazoa</taxon>
        <taxon>Spiralia</taxon>
        <taxon>Gnathifera</taxon>
        <taxon>Rotifera</taxon>
        <taxon>Eurotatoria</taxon>
        <taxon>Bdelloidea</taxon>
        <taxon>Philodinida</taxon>
        <taxon>Philodinidae</taxon>
        <taxon>Didymodactylos</taxon>
    </lineage>
</organism>
<evidence type="ECO:0000256" key="4">
    <source>
        <dbReference type="ARBA" id="ARBA00022827"/>
    </source>
</evidence>
<keyword evidence="6" id="KW-0503">Monooxygenase</keyword>
<keyword evidence="5" id="KW-0560">Oxidoreductase</keyword>